<organism evidence="7 8">
    <name type="scientific">Spirulina subsalsa FACHB-351</name>
    <dbReference type="NCBI Taxonomy" id="234711"/>
    <lineage>
        <taxon>Bacteria</taxon>
        <taxon>Bacillati</taxon>
        <taxon>Cyanobacteriota</taxon>
        <taxon>Cyanophyceae</taxon>
        <taxon>Spirulinales</taxon>
        <taxon>Spirulinaceae</taxon>
        <taxon>Spirulina</taxon>
    </lineage>
</organism>
<dbReference type="SUPFAM" id="SSF48179">
    <property type="entry name" value="6-phosphogluconate dehydrogenase C-terminal domain-like"/>
    <property type="match status" value="1"/>
</dbReference>
<feature type="domain" description="6-phosphogluconate dehydrogenase NADP-binding" evidence="5">
    <location>
        <begin position="4"/>
        <end position="163"/>
    </location>
</feature>
<dbReference type="InterPro" id="IPR002204">
    <property type="entry name" value="3-OH-isobutyrate_DH-rel_CS"/>
</dbReference>
<keyword evidence="2" id="KW-0560">Oxidoreductase</keyword>
<evidence type="ECO:0000256" key="2">
    <source>
        <dbReference type="ARBA" id="ARBA00023002"/>
    </source>
</evidence>
<feature type="chain" id="PRO_5046389226" evidence="4">
    <location>
        <begin position="19"/>
        <end position="292"/>
    </location>
</feature>
<dbReference type="InterPro" id="IPR008927">
    <property type="entry name" value="6-PGluconate_DH-like_C_sf"/>
</dbReference>
<keyword evidence="4" id="KW-0732">Signal</keyword>
<dbReference type="RefSeq" id="WP_265263895.1">
    <property type="nucleotide sequence ID" value="NZ_JAIHOM010000029.1"/>
</dbReference>
<evidence type="ECO:0000313" key="7">
    <source>
        <dbReference type="EMBL" id="MCW6036154.1"/>
    </source>
</evidence>
<dbReference type="PANTHER" id="PTHR43060:SF15">
    <property type="entry name" value="3-HYDROXYISOBUTYRATE DEHYDROGENASE-LIKE 1, MITOCHONDRIAL-RELATED"/>
    <property type="match status" value="1"/>
</dbReference>
<feature type="signal peptide" evidence="4">
    <location>
        <begin position="1"/>
        <end position="18"/>
    </location>
</feature>
<dbReference type="PROSITE" id="PS00895">
    <property type="entry name" value="3_HYDROXYISOBUT_DH"/>
    <property type="match status" value="1"/>
</dbReference>
<evidence type="ECO:0000259" key="6">
    <source>
        <dbReference type="Pfam" id="PF14833"/>
    </source>
</evidence>
<dbReference type="Pfam" id="PF03446">
    <property type="entry name" value="NAD_binding_2"/>
    <property type="match status" value="1"/>
</dbReference>
<evidence type="ECO:0000256" key="4">
    <source>
        <dbReference type="SAM" id="SignalP"/>
    </source>
</evidence>
<keyword evidence="8" id="KW-1185">Reference proteome</keyword>
<dbReference type="SUPFAM" id="SSF51735">
    <property type="entry name" value="NAD(P)-binding Rossmann-fold domains"/>
    <property type="match status" value="1"/>
</dbReference>
<dbReference type="InterPro" id="IPR015815">
    <property type="entry name" value="HIBADH-related"/>
</dbReference>
<feature type="domain" description="3-hydroxyisobutyrate dehydrogenase-like NAD-binding" evidence="6">
    <location>
        <begin position="168"/>
        <end position="290"/>
    </location>
</feature>
<dbReference type="Proteomes" id="UP001526426">
    <property type="component" value="Unassembled WGS sequence"/>
</dbReference>
<sequence>MSQTVAFLGLGVMGGYMAANLARQGYTVQGWNRTPQKTGVNIAASAGVQIVPTLEAAVTGAKVVFSCVGDVPDVEAVLLGESGAARYASPQTLLVDFSTIGSQAAKTIAQALADQNLSFLDAPISGGDVGAKNGTLTIMVGGREADFQAALPYFEAMGKTIRLCGPVGSGQAVKMCNQILCALNLVGICEAMILAEKQGLDPQIIVEVCGTGAAGSWALSNLGLKVATGDFTPGFMIKHILKDLRLVREIAATARQELPGVALAEDLFKRVEALDELAREQGTQAMMRAYRN</sequence>
<evidence type="ECO:0000259" key="5">
    <source>
        <dbReference type="Pfam" id="PF03446"/>
    </source>
</evidence>
<gene>
    <name evidence="7" type="ORF">K4A83_07695</name>
</gene>
<dbReference type="EMBL" id="JAIHOM010000029">
    <property type="protein sequence ID" value="MCW6036154.1"/>
    <property type="molecule type" value="Genomic_DNA"/>
</dbReference>
<keyword evidence="3" id="KW-0520">NAD</keyword>
<dbReference type="Gene3D" id="1.10.1040.10">
    <property type="entry name" value="N-(1-d-carboxylethyl)-l-norvaline Dehydrogenase, domain 2"/>
    <property type="match status" value="1"/>
</dbReference>
<dbReference type="Pfam" id="PF14833">
    <property type="entry name" value="NAD_binding_11"/>
    <property type="match status" value="1"/>
</dbReference>
<comment type="caution">
    <text evidence="7">The sequence shown here is derived from an EMBL/GenBank/DDBJ whole genome shotgun (WGS) entry which is preliminary data.</text>
</comment>
<evidence type="ECO:0000256" key="3">
    <source>
        <dbReference type="ARBA" id="ARBA00023027"/>
    </source>
</evidence>
<dbReference type="PANTHER" id="PTHR43060">
    <property type="entry name" value="3-HYDROXYISOBUTYRATE DEHYDROGENASE-LIKE 1, MITOCHONDRIAL-RELATED"/>
    <property type="match status" value="1"/>
</dbReference>
<dbReference type="Gene3D" id="3.40.50.720">
    <property type="entry name" value="NAD(P)-binding Rossmann-like Domain"/>
    <property type="match status" value="1"/>
</dbReference>
<dbReference type="PIRSF" id="PIRSF000103">
    <property type="entry name" value="HIBADH"/>
    <property type="match status" value="1"/>
</dbReference>
<protein>
    <submittedName>
        <fullName evidence="7">NAD(P)-dependent oxidoreductase</fullName>
    </submittedName>
</protein>
<name>A0ABT3L3R7_9CYAN</name>
<dbReference type="InterPro" id="IPR006115">
    <property type="entry name" value="6PGDH_NADP-bd"/>
</dbReference>
<evidence type="ECO:0000256" key="1">
    <source>
        <dbReference type="ARBA" id="ARBA00009080"/>
    </source>
</evidence>
<comment type="similarity">
    <text evidence="1">Belongs to the HIBADH-related family.</text>
</comment>
<dbReference type="InterPro" id="IPR029154">
    <property type="entry name" value="HIBADH-like_NADP-bd"/>
</dbReference>
<reference evidence="7 8" key="1">
    <citation type="submission" date="2021-08" db="EMBL/GenBank/DDBJ databases">
        <title>Draft genome sequence of Spirulina subsalsa with high tolerance to salinity and hype-accumulation of phycocyanin.</title>
        <authorList>
            <person name="Pei H."/>
            <person name="Jiang L."/>
        </authorList>
    </citation>
    <scope>NUCLEOTIDE SEQUENCE [LARGE SCALE GENOMIC DNA]</scope>
    <source>
        <strain evidence="7 8">FACHB-351</strain>
    </source>
</reference>
<proteinExistence type="inferred from homology"/>
<dbReference type="InterPro" id="IPR013328">
    <property type="entry name" value="6PGD_dom2"/>
</dbReference>
<accession>A0ABT3L3R7</accession>
<dbReference type="InterPro" id="IPR036291">
    <property type="entry name" value="NAD(P)-bd_dom_sf"/>
</dbReference>
<evidence type="ECO:0000313" key="8">
    <source>
        <dbReference type="Proteomes" id="UP001526426"/>
    </source>
</evidence>